<gene>
    <name evidence="4" type="ORF">JKG68_01730</name>
</gene>
<evidence type="ECO:0000313" key="5">
    <source>
        <dbReference type="Proteomes" id="UP000605848"/>
    </source>
</evidence>
<dbReference type="InterPro" id="IPR017224">
    <property type="entry name" value="Opine_Oxase_asu/HCN_bsu"/>
</dbReference>
<dbReference type="Proteomes" id="UP000605848">
    <property type="component" value="Unassembled WGS sequence"/>
</dbReference>
<dbReference type="InterPro" id="IPR007419">
    <property type="entry name" value="BFD-like_2Fe2S-bd_dom"/>
</dbReference>
<dbReference type="InterPro" id="IPR023753">
    <property type="entry name" value="FAD/NAD-binding_dom"/>
</dbReference>
<dbReference type="PANTHER" id="PTHR42949">
    <property type="entry name" value="ANAEROBIC GLYCEROL-3-PHOSPHATE DEHYDROGENASE SUBUNIT B"/>
    <property type="match status" value="1"/>
</dbReference>
<organism evidence="4 5">
    <name type="scientific">Microvirga aerilata</name>
    <dbReference type="NCBI Taxonomy" id="670292"/>
    <lineage>
        <taxon>Bacteria</taxon>
        <taxon>Pseudomonadati</taxon>
        <taxon>Pseudomonadota</taxon>
        <taxon>Alphaproteobacteria</taxon>
        <taxon>Hyphomicrobiales</taxon>
        <taxon>Methylobacteriaceae</taxon>
        <taxon>Microvirga</taxon>
    </lineage>
</organism>
<dbReference type="EMBL" id="JAEQMY010000001">
    <property type="protein sequence ID" value="MBL0402682.1"/>
    <property type="molecule type" value="Genomic_DNA"/>
</dbReference>
<feature type="domain" description="BFD-like [2Fe-2S]-binding" evidence="2">
    <location>
        <begin position="374"/>
        <end position="425"/>
    </location>
</feature>
<name>A0A936Z6S6_9HYPH</name>
<dbReference type="PRINTS" id="PR00368">
    <property type="entry name" value="FADPNR"/>
</dbReference>
<dbReference type="CDD" id="cd19946">
    <property type="entry name" value="GlpA-like_Fer2_BFD-like"/>
    <property type="match status" value="1"/>
</dbReference>
<dbReference type="Gene3D" id="1.10.10.1100">
    <property type="entry name" value="BFD-like [2Fe-2S]-binding domain"/>
    <property type="match status" value="1"/>
</dbReference>
<feature type="domain" description="FAD/NAD(P)-binding" evidence="3">
    <location>
        <begin position="8"/>
        <end position="313"/>
    </location>
</feature>
<evidence type="ECO:0000313" key="4">
    <source>
        <dbReference type="EMBL" id="MBL0402682.1"/>
    </source>
</evidence>
<dbReference type="RefSeq" id="WP_202055344.1">
    <property type="nucleotide sequence ID" value="NZ_JAEQMY010000001.1"/>
</dbReference>
<dbReference type="Pfam" id="PF07992">
    <property type="entry name" value="Pyr_redox_2"/>
    <property type="match status" value="1"/>
</dbReference>
<keyword evidence="5" id="KW-1185">Reference proteome</keyword>
<dbReference type="GO" id="GO:0016491">
    <property type="term" value="F:oxidoreductase activity"/>
    <property type="evidence" value="ECO:0007669"/>
    <property type="project" value="UniProtKB-KW"/>
</dbReference>
<evidence type="ECO:0000259" key="2">
    <source>
        <dbReference type="Pfam" id="PF04324"/>
    </source>
</evidence>
<sequence length="458" mass="49134">MSDAMRPLIVGAGPAGILAAQTLVNSGIRPVVIDEAPSGGGQIYRQRLVPDERSAKDLYGSEANKATALHRTFAGIRDRIDYHPETLVWNLRDKVADAVTGHRTRRIPFSHLILATGATDRVLPFPGWTLPGVFTLGGSQIALKSQGCAIGEEVVFLGSGPLLYLVAWQYVKAGAKVAAVLDTSPLSAKLHLLRGLFAQPSVVLRGFRYVTELMARGVAVRFGVQPILIDGTARVEGVVWRERGEEHRLTCDAVGYGFSLRSETQLADLAGCRFVFDTRDRAWRPERDGAGRTSMPGVYIAGDGAGIAGADAAELAGERAGLALIEDAGLLVDRARIGVLERKLARIQKFRDVLESAFPFPETWANSIADDVTLCRCEEIAIGDVRAAVRDQGVFELNRLKALTRVGMGRCQGRMCGSAAMEVLAAACGQSPDAAGRLRAQPPIKPIPMGVMAQEETA</sequence>
<dbReference type="Gene3D" id="3.50.50.60">
    <property type="entry name" value="FAD/NAD(P)-binding domain"/>
    <property type="match status" value="2"/>
</dbReference>
<protein>
    <submittedName>
        <fullName evidence="4">FAD-dependent oxidoreductase</fullName>
    </submittedName>
</protein>
<dbReference type="AlphaFoldDB" id="A0A936Z6S6"/>
<dbReference type="InterPro" id="IPR051691">
    <property type="entry name" value="Metab_Enz_Cyan_OpOx_G3PDH"/>
</dbReference>
<comment type="caution">
    <text evidence="4">The sequence shown here is derived from an EMBL/GenBank/DDBJ whole genome shotgun (WGS) entry which is preliminary data.</text>
</comment>
<proteinExistence type="predicted"/>
<accession>A0A936Z6S6</accession>
<dbReference type="PANTHER" id="PTHR42949:SF3">
    <property type="entry name" value="ANAEROBIC GLYCEROL-3-PHOSPHATE DEHYDROGENASE SUBUNIT B"/>
    <property type="match status" value="1"/>
</dbReference>
<dbReference type="SUPFAM" id="SSF51905">
    <property type="entry name" value="FAD/NAD(P)-binding domain"/>
    <property type="match status" value="1"/>
</dbReference>
<dbReference type="InterPro" id="IPR036188">
    <property type="entry name" value="FAD/NAD-bd_sf"/>
</dbReference>
<dbReference type="Pfam" id="PF04324">
    <property type="entry name" value="Fer2_BFD"/>
    <property type="match status" value="1"/>
</dbReference>
<dbReference type="InterPro" id="IPR041854">
    <property type="entry name" value="BFD-like_2Fe2S-bd_dom_sf"/>
</dbReference>
<evidence type="ECO:0000256" key="1">
    <source>
        <dbReference type="ARBA" id="ARBA00023002"/>
    </source>
</evidence>
<evidence type="ECO:0000259" key="3">
    <source>
        <dbReference type="Pfam" id="PF07992"/>
    </source>
</evidence>
<dbReference type="PRINTS" id="PR00469">
    <property type="entry name" value="PNDRDTASEII"/>
</dbReference>
<dbReference type="PIRSF" id="PIRSF037495">
    <property type="entry name" value="Opine_OX_OoxA/HcnB"/>
    <property type="match status" value="1"/>
</dbReference>
<reference evidence="4" key="1">
    <citation type="submission" date="2021-01" db="EMBL/GenBank/DDBJ databases">
        <title>Microvirga sp.</title>
        <authorList>
            <person name="Kim M.K."/>
        </authorList>
    </citation>
    <scope>NUCLEOTIDE SEQUENCE</scope>
    <source>
        <strain evidence="4">5420S-16</strain>
    </source>
</reference>
<keyword evidence="1" id="KW-0560">Oxidoreductase</keyword>